<proteinExistence type="predicted"/>
<dbReference type="SUPFAM" id="SSF55729">
    <property type="entry name" value="Acyl-CoA N-acyltransferases (Nat)"/>
    <property type="match status" value="1"/>
</dbReference>
<keyword evidence="3" id="KW-1185">Reference proteome</keyword>
<dbReference type="InterPro" id="IPR016181">
    <property type="entry name" value="Acyl_CoA_acyltransferase"/>
</dbReference>
<reference evidence="3" key="2">
    <citation type="submission" date="2015-01" db="EMBL/GenBank/DDBJ databases">
        <title>Evolutionary Origins and Diversification of the Mycorrhizal Mutualists.</title>
        <authorList>
            <consortium name="DOE Joint Genome Institute"/>
            <consortium name="Mycorrhizal Genomics Consortium"/>
            <person name="Kohler A."/>
            <person name="Kuo A."/>
            <person name="Nagy L.G."/>
            <person name="Floudas D."/>
            <person name="Copeland A."/>
            <person name="Barry K.W."/>
            <person name="Cichocki N."/>
            <person name="Veneault-Fourrey C."/>
            <person name="LaButti K."/>
            <person name="Lindquist E.A."/>
            <person name="Lipzen A."/>
            <person name="Lundell T."/>
            <person name="Morin E."/>
            <person name="Murat C."/>
            <person name="Riley R."/>
            <person name="Ohm R."/>
            <person name="Sun H."/>
            <person name="Tunlid A."/>
            <person name="Henrissat B."/>
            <person name="Grigoriev I.V."/>
            <person name="Hibbett D.S."/>
            <person name="Martin F."/>
        </authorList>
    </citation>
    <scope>NUCLEOTIDE SEQUENCE [LARGE SCALE GENOMIC DNA]</scope>
    <source>
        <strain evidence="3">Zn</strain>
    </source>
</reference>
<organism evidence="2 3">
    <name type="scientific">Oidiodendron maius (strain Zn)</name>
    <dbReference type="NCBI Taxonomy" id="913774"/>
    <lineage>
        <taxon>Eukaryota</taxon>
        <taxon>Fungi</taxon>
        <taxon>Dikarya</taxon>
        <taxon>Ascomycota</taxon>
        <taxon>Pezizomycotina</taxon>
        <taxon>Leotiomycetes</taxon>
        <taxon>Leotiomycetes incertae sedis</taxon>
        <taxon>Myxotrichaceae</taxon>
        <taxon>Oidiodendron</taxon>
    </lineage>
</organism>
<dbReference type="GO" id="GO:1990189">
    <property type="term" value="F:protein N-terminal-serine acetyltransferase activity"/>
    <property type="evidence" value="ECO:0007669"/>
    <property type="project" value="TreeGrafter"/>
</dbReference>
<dbReference type="EMBL" id="KN832884">
    <property type="protein sequence ID" value="KIM96496.1"/>
    <property type="molecule type" value="Genomic_DNA"/>
</dbReference>
<dbReference type="InterPro" id="IPR051908">
    <property type="entry name" value="Ribosomal_N-acetyltransferase"/>
</dbReference>
<name>A0A0C3H1V8_OIDMZ</name>
<sequence length="252" mass="28577">MTHHRPWPPVTPIPAELPSTDTILDGKHLTVRPFLESHVEELYSAVGGVQNASLYKYLSTGPFYDVEALAQHADFLCQRTVLFPYTIFSKMSAATSGGAQLHSSEEHTGAATGLICLLNIVPIHRSIEIGYLLFGPHLQRTTAATETCYLLMKHCFEDLHYLRVEWKTNCFNEASKRAAVRLGFVFEGVFRKHMVVKGRSRDSAWFSVTDEEWAGGVKKALEDWLRNDNFDEKGIQKIKLEDIRRRLVKKNA</sequence>
<dbReference type="PANTHER" id="PTHR43441">
    <property type="entry name" value="RIBOSOMAL-PROTEIN-SERINE ACETYLTRANSFERASE"/>
    <property type="match status" value="1"/>
</dbReference>
<evidence type="ECO:0000313" key="2">
    <source>
        <dbReference type="EMBL" id="KIM96496.1"/>
    </source>
</evidence>
<reference evidence="2 3" key="1">
    <citation type="submission" date="2014-04" db="EMBL/GenBank/DDBJ databases">
        <authorList>
            <consortium name="DOE Joint Genome Institute"/>
            <person name="Kuo A."/>
            <person name="Martino E."/>
            <person name="Perotto S."/>
            <person name="Kohler A."/>
            <person name="Nagy L.G."/>
            <person name="Floudas D."/>
            <person name="Copeland A."/>
            <person name="Barry K.W."/>
            <person name="Cichocki N."/>
            <person name="Veneault-Fourrey C."/>
            <person name="LaButti K."/>
            <person name="Lindquist E.A."/>
            <person name="Lipzen A."/>
            <person name="Lundell T."/>
            <person name="Morin E."/>
            <person name="Murat C."/>
            <person name="Sun H."/>
            <person name="Tunlid A."/>
            <person name="Henrissat B."/>
            <person name="Grigoriev I.V."/>
            <person name="Hibbett D.S."/>
            <person name="Martin F."/>
            <person name="Nordberg H.P."/>
            <person name="Cantor M.N."/>
            <person name="Hua S.X."/>
        </authorList>
    </citation>
    <scope>NUCLEOTIDE SEQUENCE [LARGE SCALE GENOMIC DNA]</scope>
    <source>
        <strain evidence="2 3">Zn</strain>
    </source>
</reference>
<dbReference type="AlphaFoldDB" id="A0A0C3H1V8"/>
<dbReference type="Pfam" id="PF13302">
    <property type="entry name" value="Acetyltransf_3"/>
    <property type="match status" value="1"/>
</dbReference>
<dbReference type="FunCoup" id="A0A0C3H1V8">
    <property type="interactions" value="728"/>
</dbReference>
<dbReference type="HOGENOM" id="CLU_013985_1_2_1"/>
<feature type="domain" description="N-acetyltransferase" evidence="1">
    <location>
        <begin position="29"/>
        <end position="185"/>
    </location>
</feature>
<dbReference type="InterPro" id="IPR000182">
    <property type="entry name" value="GNAT_dom"/>
</dbReference>
<dbReference type="PANTHER" id="PTHR43441:SF2">
    <property type="entry name" value="FAMILY ACETYLTRANSFERASE, PUTATIVE (AFU_ORTHOLOGUE AFUA_7G00850)-RELATED"/>
    <property type="match status" value="1"/>
</dbReference>
<evidence type="ECO:0000313" key="3">
    <source>
        <dbReference type="Proteomes" id="UP000054321"/>
    </source>
</evidence>
<protein>
    <recommendedName>
        <fullName evidence="1">N-acetyltransferase domain-containing protein</fullName>
    </recommendedName>
</protein>
<dbReference type="Proteomes" id="UP000054321">
    <property type="component" value="Unassembled WGS sequence"/>
</dbReference>
<dbReference type="GO" id="GO:0008999">
    <property type="term" value="F:protein-N-terminal-alanine acetyltransferase activity"/>
    <property type="evidence" value="ECO:0007669"/>
    <property type="project" value="TreeGrafter"/>
</dbReference>
<gene>
    <name evidence="2" type="ORF">OIDMADRAFT_106015</name>
</gene>
<dbReference type="OrthoDB" id="41238at2759"/>
<accession>A0A0C3H1V8</accession>
<evidence type="ECO:0000259" key="1">
    <source>
        <dbReference type="Pfam" id="PF13302"/>
    </source>
</evidence>
<dbReference type="Gene3D" id="3.40.630.30">
    <property type="match status" value="1"/>
</dbReference>
<dbReference type="InParanoid" id="A0A0C3H1V8"/>